<dbReference type="GO" id="GO:0080188">
    <property type="term" value="P:gene silencing by siRNA-directed DNA methylation"/>
    <property type="evidence" value="ECO:0007669"/>
    <property type="project" value="TreeGrafter"/>
</dbReference>
<evidence type="ECO:0000256" key="4">
    <source>
        <dbReference type="ARBA" id="ARBA00023187"/>
    </source>
</evidence>
<dbReference type="GO" id="GO:2000636">
    <property type="term" value="P:positive regulation of primary miRNA processing"/>
    <property type="evidence" value="ECO:0007669"/>
    <property type="project" value="TreeGrafter"/>
</dbReference>
<feature type="compositionally biased region" description="Polar residues" evidence="7">
    <location>
        <begin position="850"/>
        <end position="861"/>
    </location>
</feature>
<dbReference type="InterPro" id="IPR010491">
    <property type="entry name" value="PRP1_N"/>
</dbReference>
<reference evidence="9" key="1">
    <citation type="journal article" date="2021" name="Front. Plant Sci.">
        <title>Chromosome-Scale Genome Assembly for Chinese Sour Jujube and Insights Into Its Genome Evolution and Domestication Signature.</title>
        <authorList>
            <person name="Shen L.-Y."/>
            <person name="Luo H."/>
            <person name="Wang X.-L."/>
            <person name="Wang X.-M."/>
            <person name="Qiu X.-J."/>
            <person name="Liu H."/>
            <person name="Zhou S.-S."/>
            <person name="Jia K.-H."/>
            <person name="Nie S."/>
            <person name="Bao Y.-T."/>
            <person name="Zhang R.-G."/>
            <person name="Yun Q.-Z."/>
            <person name="Chai Y.-H."/>
            <person name="Lu J.-Y."/>
            <person name="Li Y."/>
            <person name="Zhao S.-W."/>
            <person name="Mao J.-F."/>
            <person name="Jia S.-G."/>
            <person name="Mao Y.-M."/>
        </authorList>
    </citation>
    <scope>NUCLEOTIDE SEQUENCE</scope>
    <source>
        <strain evidence="9">AT0</strain>
        <tissue evidence="9">Leaf</tissue>
    </source>
</reference>
<dbReference type="InterPro" id="IPR019734">
    <property type="entry name" value="TPR_rpt"/>
</dbReference>
<dbReference type="InterPro" id="IPR000626">
    <property type="entry name" value="Ubiquitin-like_dom"/>
</dbReference>
<keyword evidence="2" id="KW-0507">mRNA processing</keyword>
<dbReference type="InterPro" id="IPR003107">
    <property type="entry name" value="HAT"/>
</dbReference>
<feature type="region of interest" description="Disordered" evidence="7">
    <location>
        <begin position="75"/>
        <end position="105"/>
    </location>
</feature>
<sequence length="1574" mass="176911">MIWARQWCYRLHYPIGYWPTRAVPSTISIGGRCGRRPIEQVDDKKNDDDDNKKGYSGNKKFDELKDTDVGLFANANADEHDESNLKEAVDKRMSSRRNERKEARNKRRRKFESFVLVLDTLLEKAMQEQQHVIALDPTNSSIVGGGGGTETLVTDLTAIANPKHPPGWIATARLEKLVGKIQAARQLIEKGCEECPKSEDVRLGAYRLAGSDEAKTLIAKGVKSISNSVNLWMQAVELKLWKAIVDLDNEDQARVLLHRAVEGCPLHVELWLALVRLETYDTAEGLLNKARRNLSKEPKIWIMVAELEEANGNTAMVGKIIKRGIRSLQREGLVIDEEAWIRYVEDAERAGYIATCQAIISHTIGIGVEEIDTKKLGLLMLSLWLMGAKENWLAGDVPAARAILQKAYSAIPNSEEIWLAAFKLEFENHEIERARMVLSKAQERGARETVWKKSTIRLDRLVKAKELYNLGLKRYPNFVPFWLSLANLEEKVIGLNKARAILTMARKKNPQNLELWLPAVRVMERKIKSLDALMKCENDPHVMAAVAKLYWNNRNVDKARTWFNQAVTLAPDTDLKLAIHGSSGIPISLQRLFLSQSFQFHTQEDSSLLSELGVGTNSTLTLHFPFYGGTQTPAVPKPRLDFLNSKPPPNYVAGLGRGATGFTTRSDIGPARAAPDLPDRSATTIGGAAAGPAAVGRGRGKPGEEEEEDEGDDKGYDENQKFDEFEGNDVGLFASAEYDEDDKEADAVWEEIDKRMDSRRKDRREARLKQEIEKYRASNPKITEQFADLKRKLYTLSAQEWDSIPEIGDYSLRNKKKRFESFVPVPDTLLEKARQEQEHVTALDPKSRAASGTETPWSQTPVTDLTAVGEGRGTVLSLKLDRLSDSVSGLTVVDPKGYLTDLKSMKITSDAEISDIKKARLLLKSVTQTNPKHPPGWIAAARLEEVAGKIQAARQLIEKGCEECPKNEDVWLEACRLSSPDEAKAVIAKGVKSIPNSVKLWMQAAKLEHDDASKSKVLRRGLEHIPDSVRLWKAVVELSNEENARVLLHRAVECCPLHVELWLALVRLETYETAKMVLNKARQKLTKEPAIWITAAKLEEANGNTAMVGKIIERGIRALQREGLVIDREAWMKDAEAAERAGSIATCQAIIHNTIGIGVEDEDRKRTWVADAEECKKRGSIETARAIYAHALTVFLTKKSIWLKAAQLEKSHGTRESLDALLRKAVTYRPQAEVLWLMGAKEKWLAGDVPAARAILQEAYAAIPNSEEIWLAAFKLEFENNEPERARMLLSKARERGGTERVWMKSAIVERELGNIDEERRLLNEGLKRFPSFFKLWLMLGQLEERLGHLEKAKEAYDSGLKHCPNCIPLWLSLANLEEKVNSLSKARAVLTMARKKNPQNPELWLAAVRAELRHGNKRESDILMAKALQECPDSGILWAACIELAPRPQRKTKSMDALKKCDHDPHVIAAVAKLFWQDRKVDKARTWFNRAVTLAPDIGDFWALFYKFELQHGSEEMQKEVLRRCVAAEPKHGEKWQAISKAVENSHQPVEAILKKVVVVLGKEESAAENSKQ</sequence>
<dbReference type="FunFam" id="1.25.40.10:FF:000304">
    <property type="entry name" value="Putative Pre-mRNA-splicing factor prp1"/>
    <property type="match status" value="1"/>
</dbReference>
<dbReference type="Pfam" id="PF13428">
    <property type="entry name" value="TPR_14"/>
    <property type="match status" value="1"/>
</dbReference>
<dbReference type="SMART" id="SM00028">
    <property type="entry name" value="TPR"/>
    <property type="match status" value="8"/>
</dbReference>
<evidence type="ECO:0000256" key="2">
    <source>
        <dbReference type="ARBA" id="ARBA00022664"/>
    </source>
</evidence>
<accession>A0A978VJM8</accession>
<dbReference type="Pfam" id="PF06424">
    <property type="entry name" value="PRP1_N"/>
    <property type="match status" value="2"/>
</dbReference>
<dbReference type="InterPro" id="IPR011990">
    <property type="entry name" value="TPR-like_helical_dom_sf"/>
</dbReference>
<feature type="compositionally biased region" description="Basic and acidic residues" evidence="7">
    <location>
        <begin position="713"/>
        <end position="722"/>
    </location>
</feature>
<feature type="compositionally biased region" description="Basic and acidic residues" evidence="7">
    <location>
        <begin position="835"/>
        <end position="847"/>
    </location>
</feature>
<dbReference type="InterPro" id="IPR045075">
    <property type="entry name" value="Syf1-like"/>
</dbReference>
<evidence type="ECO:0000313" key="10">
    <source>
        <dbReference type="Proteomes" id="UP000813462"/>
    </source>
</evidence>
<evidence type="ECO:0000256" key="7">
    <source>
        <dbReference type="SAM" id="MobiDB-lite"/>
    </source>
</evidence>
<feature type="compositionally biased region" description="Low complexity" evidence="7">
    <location>
        <begin position="686"/>
        <end position="696"/>
    </location>
</feature>
<dbReference type="FunFam" id="1.25.40.10:FF:000650">
    <property type="entry name" value="Pre-mRNA-processing factor 6"/>
    <property type="match status" value="1"/>
</dbReference>
<dbReference type="SMART" id="SM00386">
    <property type="entry name" value="HAT"/>
    <property type="match status" value="20"/>
</dbReference>
<dbReference type="InterPro" id="IPR029071">
    <property type="entry name" value="Ubiquitin-like_domsf"/>
</dbReference>
<dbReference type="PROSITE" id="PS50053">
    <property type="entry name" value="UBIQUITIN_2"/>
    <property type="match status" value="1"/>
</dbReference>
<dbReference type="PANTHER" id="PTHR11246:SF1">
    <property type="entry name" value="PRE-MRNA-PROCESSING FACTOR 6"/>
    <property type="match status" value="1"/>
</dbReference>
<feature type="region of interest" description="Disordered" evidence="7">
    <location>
        <begin position="663"/>
        <end position="722"/>
    </location>
</feature>
<dbReference type="PANTHER" id="PTHR11246">
    <property type="entry name" value="PRE-MRNA SPLICING FACTOR"/>
    <property type="match status" value="1"/>
</dbReference>
<dbReference type="GO" id="GO:0071013">
    <property type="term" value="C:catalytic step 2 spliceosome"/>
    <property type="evidence" value="ECO:0007669"/>
    <property type="project" value="TreeGrafter"/>
</dbReference>
<keyword evidence="4" id="KW-0508">mRNA splicing</keyword>
<dbReference type="SUPFAM" id="SSF48452">
    <property type="entry name" value="TPR-like"/>
    <property type="match status" value="5"/>
</dbReference>
<dbReference type="GO" id="GO:0046540">
    <property type="term" value="C:U4/U6 x U5 tri-snRNP complex"/>
    <property type="evidence" value="ECO:0007669"/>
    <property type="project" value="TreeGrafter"/>
</dbReference>
<name>A0A978VJM8_ZIZJJ</name>
<dbReference type="CDD" id="cd17039">
    <property type="entry name" value="Ubl_ubiquitin_like"/>
    <property type="match status" value="1"/>
</dbReference>
<feature type="repeat" description="TPR" evidence="6">
    <location>
        <begin position="1334"/>
        <end position="1367"/>
    </location>
</feature>
<dbReference type="Pfam" id="PF23240">
    <property type="entry name" value="HAT_PRP39_N"/>
    <property type="match status" value="1"/>
</dbReference>
<feature type="domain" description="Ubiquitin-like" evidence="8">
    <location>
        <begin position="574"/>
        <end position="629"/>
    </location>
</feature>
<feature type="repeat" description="TPR" evidence="6">
    <location>
        <begin position="540"/>
        <end position="573"/>
    </location>
</feature>
<dbReference type="FunFam" id="1.25.40.10:FF:000800">
    <property type="entry name" value="Protein STABILIZED1"/>
    <property type="match status" value="1"/>
</dbReference>
<evidence type="ECO:0000256" key="6">
    <source>
        <dbReference type="PROSITE-ProRule" id="PRU00339"/>
    </source>
</evidence>
<dbReference type="Gene3D" id="1.25.40.10">
    <property type="entry name" value="Tetratricopeptide repeat domain"/>
    <property type="match status" value="5"/>
</dbReference>
<keyword evidence="5" id="KW-0539">Nucleus</keyword>
<dbReference type="Proteomes" id="UP000813462">
    <property type="component" value="Unassembled WGS sequence"/>
</dbReference>
<dbReference type="Pfam" id="PF14559">
    <property type="entry name" value="TPR_19"/>
    <property type="match status" value="1"/>
</dbReference>
<feature type="region of interest" description="Disordered" evidence="7">
    <location>
        <begin position="33"/>
        <end position="59"/>
    </location>
</feature>
<dbReference type="SUPFAM" id="SSF54236">
    <property type="entry name" value="Ubiquitin-like"/>
    <property type="match status" value="1"/>
</dbReference>
<feature type="region of interest" description="Disordered" evidence="7">
    <location>
        <begin position="835"/>
        <end position="861"/>
    </location>
</feature>
<dbReference type="PROSITE" id="PS50005">
    <property type="entry name" value="TPR"/>
    <property type="match status" value="2"/>
</dbReference>
<keyword evidence="3" id="KW-0677">Repeat</keyword>
<comment type="caution">
    <text evidence="9">The sequence shown here is derived from an EMBL/GenBank/DDBJ whole genome shotgun (WGS) entry which is preliminary data.</text>
</comment>
<dbReference type="FunFam" id="1.25.40.10:FF:000384">
    <property type="entry name" value="Probable pre-mRNA splicing factor prp1"/>
    <property type="match status" value="1"/>
</dbReference>
<feature type="compositionally biased region" description="Basic and acidic residues" evidence="7">
    <location>
        <begin position="36"/>
        <end position="59"/>
    </location>
</feature>
<organism evidence="9 10">
    <name type="scientific">Ziziphus jujuba var. spinosa</name>
    <dbReference type="NCBI Taxonomy" id="714518"/>
    <lineage>
        <taxon>Eukaryota</taxon>
        <taxon>Viridiplantae</taxon>
        <taxon>Streptophyta</taxon>
        <taxon>Embryophyta</taxon>
        <taxon>Tracheophyta</taxon>
        <taxon>Spermatophyta</taxon>
        <taxon>Magnoliopsida</taxon>
        <taxon>eudicotyledons</taxon>
        <taxon>Gunneridae</taxon>
        <taxon>Pentapetalae</taxon>
        <taxon>rosids</taxon>
        <taxon>fabids</taxon>
        <taxon>Rosales</taxon>
        <taxon>Rhamnaceae</taxon>
        <taxon>Paliureae</taxon>
        <taxon>Ziziphus</taxon>
    </lineage>
</organism>
<dbReference type="EMBL" id="JAEACU010000004">
    <property type="protein sequence ID" value="KAH7533297.1"/>
    <property type="molecule type" value="Genomic_DNA"/>
</dbReference>
<comment type="subcellular location">
    <subcellularLocation>
        <location evidence="1">Nucleus</location>
    </subcellularLocation>
</comment>
<evidence type="ECO:0000313" key="9">
    <source>
        <dbReference type="EMBL" id="KAH7533297.1"/>
    </source>
</evidence>
<evidence type="ECO:0000259" key="8">
    <source>
        <dbReference type="PROSITE" id="PS50053"/>
    </source>
</evidence>
<evidence type="ECO:0000256" key="3">
    <source>
        <dbReference type="ARBA" id="ARBA00022737"/>
    </source>
</evidence>
<gene>
    <name evidence="9" type="ORF">FEM48_Zijuj04G0115800</name>
</gene>
<dbReference type="Pfam" id="PF13181">
    <property type="entry name" value="TPR_8"/>
    <property type="match status" value="1"/>
</dbReference>
<evidence type="ECO:0000256" key="5">
    <source>
        <dbReference type="ARBA" id="ARBA00023242"/>
    </source>
</evidence>
<proteinExistence type="predicted"/>
<feature type="compositionally biased region" description="Basic and acidic residues" evidence="7">
    <location>
        <begin position="82"/>
        <end position="102"/>
    </location>
</feature>
<protein>
    <recommendedName>
        <fullName evidence="8">Ubiquitin-like domain-containing protein</fullName>
    </recommendedName>
</protein>
<evidence type="ECO:0000256" key="1">
    <source>
        <dbReference type="ARBA" id="ARBA00004123"/>
    </source>
</evidence>
<keyword evidence="6" id="KW-0802">TPR repeat</keyword>
<dbReference type="GO" id="GO:0000244">
    <property type="term" value="P:spliceosomal tri-snRNP complex assembly"/>
    <property type="evidence" value="ECO:0007669"/>
    <property type="project" value="TreeGrafter"/>
</dbReference>